<organism evidence="4 5">
    <name type="scientific">Aquiflexum gelatinilyticum</name>
    <dbReference type="NCBI Taxonomy" id="2961943"/>
    <lineage>
        <taxon>Bacteria</taxon>
        <taxon>Pseudomonadati</taxon>
        <taxon>Bacteroidota</taxon>
        <taxon>Cytophagia</taxon>
        <taxon>Cytophagales</taxon>
        <taxon>Cyclobacteriaceae</taxon>
        <taxon>Aquiflexum</taxon>
    </lineage>
</organism>
<feature type="compositionally biased region" description="Polar residues" evidence="1">
    <location>
        <begin position="123"/>
        <end position="137"/>
    </location>
</feature>
<dbReference type="AlphaFoldDB" id="A0A9X2P6C1"/>
<dbReference type="RefSeq" id="WP_258422977.1">
    <property type="nucleotide sequence ID" value="NZ_JANSUY010000004.1"/>
</dbReference>
<protein>
    <submittedName>
        <fullName evidence="4">T9SS type A sorting domain-containing protein</fullName>
    </submittedName>
</protein>
<evidence type="ECO:0000256" key="2">
    <source>
        <dbReference type="SAM" id="Phobius"/>
    </source>
</evidence>
<gene>
    <name evidence="4" type="ORF">NU887_08720</name>
</gene>
<reference evidence="4" key="1">
    <citation type="submission" date="2022-08" db="EMBL/GenBank/DDBJ databases">
        <authorList>
            <person name="Zhang D."/>
        </authorList>
    </citation>
    <scope>NUCLEOTIDE SEQUENCE</scope>
    <source>
        <strain evidence="4">XJ19-11</strain>
    </source>
</reference>
<keyword evidence="2" id="KW-1133">Transmembrane helix</keyword>
<dbReference type="Proteomes" id="UP001142175">
    <property type="component" value="Unassembled WGS sequence"/>
</dbReference>
<comment type="caution">
    <text evidence="4">The sequence shown here is derived from an EMBL/GenBank/DDBJ whole genome shotgun (WGS) entry which is preliminary data.</text>
</comment>
<feature type="region of interest" description="Disordered" evidence="1">
    <location>
        <begin position="123"/>
        <end position="159"/>
    </location>
</feature>
<sequence length="704" mass="78317">MILIFNEILNSHFLKSNGFKGIYFGIAFLLIASFTFGEGSGNWGTQNSRQSMLWYPSNSGAGGFGNRGYMLLPSNVSGYNGGHRLYVYAKAGETVFWGFRRFGSGNIRVRWFYDANSSDFFPTGTSGSSRTQISSQDYDAHSSGASQGRPGTAANALDGPSQITGTGYQGFSFTNNTGADRAFWVEISNTSNNHITAGFNINFWDITVASSSSGGYNEHTGRVYSRFWSIANSRQDPNNTTLTLTKSSPDSYSFHDNFGFYVPVDNTFSASGDDYFVKYINFGGSSGGWTNFFANKDGPRNDLTFEENRRSRVGTSSNFQYPLFISDPDPSIWKSTAPPSASLLIEYEPKPAPEVGGEATVNLTISLPAIVDVLIDLNGNLSYDEGIDIVISEKYDAPGTYQIYWNGEDADGNVVPPDSDVEVVATVVFFPVHFPIFDLEQSLGMKVTNIRPGSVVNNSIFWDDSLIPRTGLTPSDSPQSLMVNTTGVLGPDHIWWASGDNGFSNNITINTWAGSYNTEVQGSFRILPVQWLYFRGKSTENRIRLEWGTAQEKDNEKFVIQRSKDGRSWTDISEVKGEGLSEKPVYYLGWDDSPMVGPNYYRLQQLDFNGKDDYTSVIRVDFIPDWEIHLYPNPVSDELFIQTKDVDKLEVVLVSSNGNKIPLKAKLLNEDKLVFDLKEISGGLYLIYVYNEEKTLVKKLIKRD</sequence>
<dbReference type="NCBIfam" id="TIGR04183">
    <property type="entry name" value="Por_Secre_tail"/>
    <property type="match status" value="1"/>
</dbReference>
<dbReference type="EMBL" id="JANSUY010000004">
    <property type="protein sequence ID" value="MCR9015118.1"/>
    <property type="molecule type" value="Genomic_DNA"/>
</dbReference>
<keyword evidence="5" id="KW-1185">Reference proteome</keyword>
<evidence type="ECO:0000259" key="3">
    <source>
        <dbReference type="Pfam" id="PF18962"/>
    </source>
</evidence>
<evidence type="ECO:0000313" key="4">
    <source>
        <dbReference type="EMBL" id="MCR9015118.1"/>
    </source>
</evidence>
<feature type="domain" description="Secretion system C-terminal sorting" evidence="3">
    <location>
        <begin position="630"/>
        <end position="701"/>
    </location>
</feature>
<dbReference type="InterPro" id="IPR026444">
    <property type="entry name" value="Secre_tail"/>
</dbReference>
<accession>A0A9X2P6C1</accession>
<keyword evidence="2" id="KW-0472">Membrane</keyword>
<proteinExistence type="predicted"/>
<feature type="transmembrane region" description="Helical" evidence="2">
    <location>
        <begin position="21"/>
        <end position="43"/>
    </location>
</feature>
<evidence type="ECO:0000313" key="5">
    <source>
        <dbReference type="Proteomes" id="UP001142175"/>
    </source>
</evidence>
<keyword evidence="2" id="KW-0812">Transmembrane</keyword>
<dbReference type="Pfam" id="PF18962">
    <property type="entry name" value="Por_Secre_tail"/>
    <property type="match status" value="1"/>
</dbReference>
<name>A0A9X2P6C1_9BACT</name>
<evidence type="ECO:0000256" key="1">
    <source>
        <dbReference type="SAM" id="MobiDB-lite"/>
    </source>
</evidence>